<organism evidence="1 2">
    <name type="scientific">[Candida] jaroonii</name>
    <dbReference type="NCBI Taxonomy" id="467808"/>
    <lineage>
        <taxon>Eukaryota</taxon>
        <taxon>Fungi</taxon>
        <taxon>Dikarya</taxon>
        <taxon>Ascomycota</taxon>
        <taxon>Saccharomycotina</taxon>
        <taxon>Pichiomycetes</taxon>
        <taxon>Debaryomycetaceae</taxon>
        <taxon>Yamadazyma</taxon>
    </lineage>
</organism>
<proteinExistence type="predicted"/>
<sequence length="428" mass="50233">MDDFNLEPINKLPIKRLFDYKQGKVKETTKLPKEFDLQGNDILFKVKLIGINYLKDFELLKNYQRNIVPGNKFIGKIYAFNENCDNIKDYEALSFDSKYLVFPYTNCLQQNHQPICHNCNRFIFNGEKLPCILNFEYGVNLNGGFQDYVKMANFSQIAIKLPYNVSNHDALFLIDLMLPFYCCIKQHFHETFHQFNFNGKKLIILNDVTKELNDILIILKLLKLNEKNFSIIDAKFIEENPHDEWYGKFQEVFLFNFDQTSIQFAFKSLISTGLTSIKARFHIFLFNQYNPSSFDSVDSIYDFNINDKTVIQFKLNWFNKSDLIEILDFISSLNNSIPTTKSSNTSIMSNSTFQLPSPASDYKMSSKQPWLWYEKDYDLTSGLQKLSNQTDKFQSIKQINKLVQTNKFTRICYNNKPVKTKKLNAMVF</sequence>
<keyword evidence="2" id="KW-1185">Reference proteome</keyword>
<evidence type="ECO:0000313" key="1">
    <source>
        <dbReference type="EMBL" id="CAH6721288.1"/>
    </source>
</evidence>
<protein>
    <submittedName>
        <fullName evidence="1">Uncharacterized protein</fullName>
    </submittedName>
</protein>
<gene>
    <name evidence="1" type="ORF">CLIB1444_05S07756</name>
</gene>
<dbReference type="Proteomes" id="UP001152531">
    <property type="component" value="Unassembled WGS sequence"/>
</dbReference>
<evidence type="ECO:0000313" key="2">
    <source>
        <dbReference type="Proteomes" id="UP001152531"/>
    </source>
</evidence>
<dbReference type="EMBL" id="CALSDN010000005">
    <property type="protein sequence ID" value="CAH6721288.1"/>
    <property type="molecule type" value="Genomic_DNA"/>
</dbReference>
<comment type="caution">
    <text evidence="1">The sequence shown here is derived from an EMBL/GenBank/DDBJ whole genome shotgun (WGS) entry which is preliminary data.</text>
</comment>
<reference evidence="1" key="1">
    <citation type="submission" date="2022-06" db="EMBL/GenBank/DDBJ databases">
        <authorList>
            <person name="Legras J.-L."/>
            <person name="Devillers H."/>
            <person name="Grondin C."/>
        </authorList>
    </citation>
    <scope>NUCLEOTIDE SEQUENCE</scope>
    <source>
        <strain evidence="1">CLIB 1444</strain>
    </source>
</reference>
<accession>A0ACA9Y962</accession>
<name>A0ACA9Y962_9ASCO</name>